<proteinExistence type="predicted"/>
<dbReference type="Gene3D" id="3.90.550.10">
    <property type="entry name" value="Spore Coat Polysaccharide Biosynthesis Protein SpsA, Chain A"/>
    <property type="match status" value="1"/>
</dbReference>
<dbReference type="Proteomes" id="UP000823863">
    <property type="component" value="Unassembled WGS sequence"/>
</dbReference>
<protein>
    <submittedName>
        <fullName evidence="2">Nucleotidyltransferase</fullName>
    </submittedName>
</protein>
<dbReference type="AlphaFoldDB" id="A0A9D2PSV9"/>
<reference evidence="2" key="2">
    <citation type="submission" date="2021-04" db="EMBL/GenBank/DDBJ databases">
        <authorList>
            <person name="Gilroy R."/>
        </authorList>
    </citation>
    <scope>NUCLEOTIDE SEQUENCE</scope>
    <source>
        <strain evidence="2">CHK198-12963</strain>
    </source>
</reference>
<evidence type="ECO:0000313" key="3">
    <source>
        <dbReference type="Proteomes" id="UP000823863"/>
    </source>
</evidence>
<dbReference type="Pfam" id="PF00483">
    <property type="entry name" value="NTP_transferase"/>
    <property type="match status" value="1"/>
</dbReference>
<reference evidence="2" key="1">
    <citation type="journal article" date="2021" name="PeerJ">
        <title>Extensive microbial diversity within the chicken gut microbiome revealed by metagenomics and culture.</title>
        <authorList>
            <person name="Gilroy R."/>
            <person name="Ravi A."/>
            <person name="Getino M."/>
            <person name="Pursley I."/>
            <person name="Horton D.L."/>
            <person name="Alikhan N.F."/>
            <person name="Baker D."/>
            <person name="Gharbi K."/>
            <person name="Hall N."/>
            <person name="Watson M."/>
            <person name="Adriaenssens E.M."/>
            <person name="Foster-Nyarko E."/>
            <person name="Jarju S."/>
            <person name="Secka A."/>
            <person name="Antonio M."/>
            <person name="Oren A."/>
            <person name="Chaudhuri R.R."/>
            <person name="La Ragione R."/>
            <person name="Hildebrand F."/>
            <person name="Pallen M.J."/>
        </authorList>
    </citation>
    <scope>NUCLEOTIDE SEQUENCE</scope>
    <source>
        <strain evidence="2">CHK198-12963</strain>
    </source>
</reference>
<gene>
    <name evidence="2" type="ORF">H9931_07865</name>
</gene>
<sequence>MKETTLVIMAAGIGSRFGGGIKQLAPVGPGGEIIMDYSIHDALEAGFNKIIFIIRKDLEKDFKEIIGNRIEKLAPVEYAYQELDDLPDGYQVPEGRKKPWGTGQAVLTIKGLVKGPFLVINADDYYGKEGFRQIHDYMVQEMKEDGDLYDICMGAFVLANTLSDNGAVTRGVCRVSEDNVLENVTETYEIRMTDQGLEAKDEAGNPVTLDPGQPVSMNMWGLPESFLEELEQGFPKFLDQVPEGDIKAEYLLPKIIDQLVQSGKAKVKVLHTPDKWFGVTYQEDKQAVVDAIRELIRQGVYKEKLFD</sequence>
<evidence type="ECO:0000259" key="1">
    <source>
        <dbReference type="Pfam" id="PF00483"/>
    </source>
</evidence>
<feature type="domain" description="Nucleotidyl transferase" evidence="1">
    <location>
        <begin position="7"/>
        <end position="140"/>
    </location>
</feature>
<dbReference type="InterPro" id="IPR029044">
    <property type="entry name" value="Nucleotide-diphossugar_trans"/>
</dbReference>
<evidence type="ECO:0000313" key="2">
    <source>
        <dbReference type="EMBL" id="HJC66618.1"/>
    </source>
</evidence>
<name>A0A9D2PSV9_9FIRM</name>
<dbReference type="SUPFAM" id="SSF53448">
    <property type="entry name" value="Nucleotide-diphospho-sugar transferases"/>
    <property type="match status" value="1"/>
</dbReference>
<organism evidence="2 3">
    <name type="scientific">Candidatus Enterocloster excrementigallinarum</name>
    <dbReference type="NCBI Taxonomy" id="2838558"/>
    <lineage>
        <taxon>Bacteria</taxon>
        <taxon>Bacillati</taxon>
        <taxon>Bacillota</taxon>
        <taxon>Clostridia</taxon>
        <taxon>Lachnospirales</taxon>
        <taxon>Lachnospiraceae</taxon>
        <taxon>Enterocloster</taxon>
    </lineage>
</organism>
<dbReference type="InterPro" id="IPR005835">
    <property type="entry name" value="NTP_transferase_dom"/>
</dbReference>
<dbReference type="EMBL" id="DWWB01000043">
    <property type="protein sequence ID" value="HJC66618.1"/>
    <property type="molecule type" value="Genomic_DNA"/>
</dbReference>
<accession>A0A9D2PSV9</accession>
<comment type="caution">
    <text evidence="2">The sequence shown here is derived from an EMBL/GenBank/DDBJ whole genome shotgun (WGS) entry which is preliminary data.</text>
</comment>